<proteinExistence type="predicted"/>
<dbReference type="Pfam" id="PF00211">
    <property type="entry name" value="Guanylate_cyc"/>
    <property type="match status" value="1"/>
</dbReference>
<dbReference type="KEGG" id="hch:HCH_02328"/>
<dbReference type="EMBL" id="CP000155">
    <property type="protein sequence ID" value="ABC29151.1"/>
    <property type="molecule type" value="Genomic_DNA"/>
</dbReference>
<dbReference type="PANTHER" id="PTHR43081:SF1">
    <property type="entry name" value="ADENYLATE CYCLASE, TERMINAL-DIFFERENTIATION SPECIFIC"/>
    <property type="match status" value="1"/>
</dbReference>
<feature type="transmembrane region" description="Helical" evidence="1">
    <location>
        <begin position="386"/>
        <end position="407"/>
    </location>
</feature>
<dbReference type="GO" id="GO:0004016">
    <property type="term" value="F:adenylate cyclase activity"/>
    <property type="evidence" value="ECO:0007669"/>
    <property type="project" value="UniProtKB-ARBA"/>
</dbReference>
<dbReference type="CDD" id="cd07302">
    <property type="entry name" value="CHD"/>
    <property type="match status" value="1"/>
</dbReference>
<dbReference type="InterPro" id="IPR029787">
    <property type="entry name" value="Nucleotide_cyclase"/>
</dbReference>
<dbReference type="HOGENOM" id="CLU_000445_85_1_6"/>
<dbReference type="PROSITE" id="PS50125">
    <property type="entry name" value="GUANYLATE_CYCLASE_2"/>
    <property type="match status" value="1"/>
</dbReference>
<feature type="domain" description="Guanylate cyclase" evidence="2">
    <location>
        <begin position="478"/>
        <end position="610"/>
    </location>
</feature>
<keyword evidence="1" id="KW-0472">Membrane</keyword>
<dbReference type="AlphaFoldDB" id="Q2SJM3"/>
<dbReference type="SUPFAM" id="SSF55073">
    <property type="entry name" value="Nucleotide cyclase"/>
    <property type="match status" value="1"/>
</dbReference>
<dbReference type="PANTHER" id="PTHR43081">
    <property type="entry name" value="ADENYLATE CYCLASE, TERMINAL-DIFFERENTIATION SPECIFIC-RELATED"/>
    <property type="match status" value="1"/>
</dbReference>
<dbReference type="SMART" id="SM01080">
    <property type="entry name" value="CHASE2"/>
    <property type="match status" value="1"/>
</dbReference>
<dbReference type="eggNOG" id="COG4252">
    <property type="taxonomic scope" value="Bacteria"/>
</dbReference>
<dbReference type="STRING" id="349521.HCH_02328"/>
<accession>Q2SJM3</accession>
<dbReference type="InterPro" id="IPR007890">
    <property type="entry name" value="CHASE2"/>
</dbReference>
<dbReference type="GO" id="GO:0035556">
    <property type="term" value="P:intracellular signal transduction"/>
    <property type="evidence" value="ECO:0007669"/>
    <property type="project" value="InterPro"/>
</dbReference>
<sequence length="733" mass="81589">MRTISGFLKHLPALLIAVVMIGWQLITQSGDRSLLNRLDYVFYDWRAQTAALFTRAELYTDVVIVDIDEESIQREGRWPWSRARVAALVEALQESGAAVVAFDVVFSESESNNFIESVAASAGPDLSDEERAALNRIAMSWRPDEQLAERLAEIDTVLGFFMHLDTSMQIGRLPNPLTSAPAGNVLINASGYAAPLLELQDEAAGSGFVTTFPDADGVIRRTPLFMSHDGSVYPSLALAAAMTYLLMDEVELEFTPLGVVQAVSGMRLTDALVRTDAVGRVMIPYRQGRGQFRYIPAWLALAGGLAPQELEGKLVFVGTSAIGLADLVSTPFATVFPGVEVQALVAQGLLRGEFPYRPVWEPGAVLVFQLLLLLLLVWVLPGRRPLTMVLAAIMISLLLVAVNTLIWTRWRMDFPMISTLLLAQGVFGWYLVTEFIHEYAVERRVRGMFAQYVPPAHIDRMLDNPEQYSMAGESKELTVLFSDIRSFTTISEQLSAAQLKELLNLYFTPITESIFRNDGTIDKYVGDMVMAFWGAPVDDPEHAEKAVKTAMEMQAITRRLSSELTAKGFPPIQIGVGINTGLMNVGDMGSQYRKAYTVLGDAVNLGSRLEGLTKFYGVDVLVGETTVKATEGYAFRFCDRIQVKGKDIPVDAYEPLGEKGRLDAVTLNRLTRYQRAIECYRARQWEQADAIFQQLQLEDPSCRLYGLYRERISGLRRQTLPENWDGVYRHTSK</sequence>
<gene>
    <name evidence="3" type="ordered locus">HCH_02328</name>
</gene>
<reference evidence="3 4" key="1">
    <citation type="journal article" date="2005" name="Nucleic Acids Res.">
        <title>Genomic blueprint of Hahella chejuensis, a marine microbe producing an algicidal agent.</title>
        <authorList>
            <person name="Jeong H."/>
            <person name="Yim J.H."/>
            <person name="Lee C."/>
            <person name="Choi S.-H."/>
            <person name="Park Y.K."/>
            <person name="Yoon S.H."/>
            <person name="Hur C.-G."/>
            <person name="Kang H.-Y."/>
            <person name="Kim D."/>
            <person name="Lee H.H."/>
            <person name="Park K.H."/>
            <person name="Park S.-H."/>
            <person name="Park H.-S."/>
            <person name="Lee H.K."/>
            <person name="Oh T.K."/>
            <person name="Kim J.F."/>
        </authorList>
    </citation>
    <scope>NUCLEOTIDE SEQUENCE [LARGE SCALE GENOMIC DNA]</scope>
    <source>
        <strain evidence="3 4">KCTC 2396</strain>
    </source>
</reference>
<evidence type="ECO:0000313" key="3">
    <source>
        <dbReference type="EMBL" id="ABC29151.1"/>
    </source>
</evidence>
<keyword evidence="1" id="KW-1133">Transmembrane helix</keyword>
<feature type="transmembrane region" description="Helical" evidence="1">
    <location>
        <begin position="6"/>
        <end position="26"/>
    </location>
</feature>
<dbReference type="InterPro" id="IPR050697">
    <property type="entry name" value="Adenylyl/Guanylyl_Cyclase_3/4"/>
</dbReference>
<dbReference type="RefSeq" id="WP_011396220.1">
    <property type="nucleotide sequence ID" value="NC_007645.1"/>
</dbReference>
<dbReference type="SMART" id="SM00044">
    <property type="entry name" value="CYCc"/>
    <property type="match status" value="1"/>
</dbReference>
<dbReference type="Gene3D" id="3.30.70.1230">
    <property type="entry name" value="Nucleotide cyclase"/>
    <property type="match status" value="1"/>
</dbReference>
<organism evidence="3 4">
    <name type="scientific">Hahella chejuensis (strain KCTC 2396)</name>
    <dbReference type="NCBI Taxonomy" id="349521"/>
    <lineage>
        <taxon>Bacteria</taxon>
        <taxon>Pseudomonadati</taxon>
        <taxon>Pseudomonadota</taxon>
        <taxon>Gammaproteobacteria</taxon>
        <taxon>Oceanospirillales</taxon>
        <taxon>Hahellaceae</taxon>
        <taxon>Hahella</taxon>
    </lineage>
</organism>
<dbReference type="Pfam" id="PF05226">
    <property type="entry name" value="CHASE2"/>
    <property type="match status" value="1"/>
</dbReference>
<name>Q2SJM3_HAHCH</name>
<keyword evidence="4" id="KW-1185">Reference proteome</keyword>
<dbReference type="InterPro" id="IPR001054">
    <property type="entry name" value="A/G_cyclase"/>
</dbReference>
<keyword evidence="1" id="KW-0812">Transmembrane</keyword>
<protein>
    <submittedName>
        <fullName evidence="3">Adenylate cyclase, family 3</fullName>
    </submittedName>
</protein>
<evidence type="ECO:0000259" key="2">
    <source>
        <dbReference type="PROSITE" id="PS50125"/>
    </source>
</evidence>
<dbReference type="eggNOG" id="COG2114">
    <property type="taxonomic scope" value="Bacteria"/>
</dbReference>
<evidence type="ECO:0000313" key="4">
    <source>
        <dbReference type="Proteomes" id="UP000000238"/>
    </source>
</evidence>
<evidence type="ECO:0000256" key="1">
    <source>
        <dbReference type="SAM" id="Phobius"/>
    </source>
</evidence>
<dbReference type="Proteomes" id="UP000000238">
    <property type="component" value="Chromosome"/>
</dbReference>
<dbReference type="GO" id="GO:0006171">
    <property type="term" value="P:cAMP biosynthetic process"/>
    <property type="evidence" value="ECO:0007669"/>
    <property type="project" value="TreeGrafter"/>
</dbReference>
<feature type="transmembrane region" description="Helical" evidence="1">
    <location>
        <begin position="359"/>
        <end position="380"/>
    </location>
</feature>